<evidence type="ECO:0000313" key="1">
    <source>
        <dbReference type="EMBL" id="SDL43135.1"/>
    </source>
</evidence>
<sequence length="47" mass="5511">MQNFNLVYNVIEVKSMKKRWMIKCSNVNIKRLSKVTGINEAIVKVLE</sequence>
<keyword evidence="1" id="KW-0269">Exonuclease</keyword>
<gene>
    <name evidence="1" type="ORF">SAMN05216497_1341</name>
</gene>
<comment type="caution">
    <text evidence="1">The sequence shown here is derived from an EMBL/GenBank/DDBJ whole genome shotgun (WGS) entry which is preliminary data.</text>
</comment>
<organism evidence="1 2">
    <name type="scientific">Clostridium cochlearium</name>
    <dbReference type="NCBI Taxonomy" id="1494"/>
    <lineage>
        <taxon>Bacteria</taxon>
        <taxon>Bacillati</taxon>
        <taxon>Bacillota</taxon>
        <taxon>Clostridia</taxon>
        <taxon>Eubacteriales</taxon>
        <taxon>Clostridiaceae</taxon>
        <taxon>Clostridium</taxon>
    </lineage>
</organism>
<dbReference type="GO" id="GO:0004527">
    <property type="term" value="F:exonuclease activity"/>
    <property type="evidence" value="ECO:0007669"/>
    <property type="project" value="UniProtKB-KW"/>
</dbReference>
<proteinExistence type="predicted"/>
<name>A0ABY0QPC5_CLOCO</name>
<keyword evidence="2" id="KW-1185">Reference proteome</keyword>
<protein>
    <submittedName>
        <fullName evidence="1">Single-stranded-DNA-specific exonuclease</fullName>
    </submittedName>
</protein>
<reference evidence="1 2" key="1">
    <citation type="submission" date="2016-10" db="EMBL/GenBank/DDBJ databases">
        <authorList>
            <person name="Varghese N."/>
            <person name="Submissions S."/>
        </authorList>
    </citation>
    <scope>NUCLEOTIDE SEQUENCE [LARGE SCALE GENOMIC DNA]</scope>
    <source>
        <strain evidence="1 2">NLAE-zl-C224</strain>
    </source>
</reference>
<dbReference type="EMBL" id="FNGL01000034">
    <property type="protein sequence ID" value="SDL43135.1"/>
    <property type="molecule type" value="Genomic_DNA"/>
</dbReference>
<evidence type="ECO:0000313" key="2">
    <source>
        <dbReference type="Proteomes" id="UP000198811"/>
    </source>
</evidence>
<keyword evidence="1" id="KW-0378">Hydrolase</keyword>
<keyword evidence="1" id="KW-0540">Nuclease</keyword>
<accession>A0ABY0QPC5</accession>
<dbReference type="Proteomes" id="UP000198811">
    <property type="component" value="Unassembled WGS sequence"/>
</dbReference>